<dbReference type="GO" id="GO:0047657">
    <property type="term" value="F:alpha-1,3-glucan synthase activity"/>
    <property type="evidence" value="ECO:0007669"/>
    <property type="project" value="TreeGrafter"/>
</dbReference>
<dbReference type="FunFam" id="3.20.20.80:FF:000114">
    <property type="entry name" value="Cell wall alpha-1,3-glucan synthase ags1"/>
    <property type="match status" value="1"/>
</dbReference>
<dbReference type="EMBL" id="VSWC01000011">
    <property type="protein sequence ID" value="KAA1115814.1"/>
    <property type="molecule type" value="Genomic_DNA"/>
</dbReference>
<evidence type="ECO:0000256" key="1">
    <source>
        <dbReference type="SAM" id="SignalP"/>
    </source>
</evidence>
<evidence type="ECO:0000313" key="4">
    <source>
        <dbReference type="Proteomes" id="UP000324748"/>
    </source>
</evidence>
<comment type="caution">
    <text evidence="3">The sequence shown here is derived from an EMBL/GenBank/DDBJ whole genome shotgun (WGS) entry which is preliminary data.</text>
</comment>
<keyword evidence="4" id="KW-1185">Reference proteome</keyword>
<keyword evidence="1" id="KW-0732">Signal</keyword>
<reference evidence="3 4" key="1">
    <citation type="submission" date="2019-05" db="EMBL/GenBank/DDBJ databases">
        <title>Emergence of the Ug99 lineage of the wheat stem rust pathogen through somatic hybridization.</title>
        <authorList>
            <person name="Li F."/>
            <person name="Upadhyaya N.M."/>
            <person name="Sperschneider J."/>
            <person name="Matny O."/>
            <person name="Nguyen-Phuc H."/>
            <person name="Mago R."/>
            <person name="Raley C."/>
            <person name="Miller M.E."/>
            <person name="Silverstein K.A.T."/>
            <person name="Henningsen E."/>
            <person name="Hirsch C.D."/>
            <person name="Visser B."/>
            <person name="Pretorius Z.A."/>
            <person name="Steffenson B.J."/>
            <person name="Schwessinger B."/>
            <person name="Dodds P.N."/>
            <person name="Figueroa M."/>
        </authorList>
    </citation>
    <scope>NUCLEOTIDE SEQUENCE [LARGE SCALE GENOMIC DNA]</scope>
    <source>
        <strain evidence="3">21-0</strain>
    </source>
</reference>
<dbReference type="InterPro" id="IPR058655">
    <property type="entry name" value="Mok11-14/Ags1-like"/>
</dbReference>
<dbReference type="AlphaFoldDB" id="A0A5B0QSM7"/>
<evidence type="ECO:0000259" key="2">
    <source>
        <dbReference type="SMART" id="SM00642"/>
    </source>
</evidence>
<dbReference type="PANTHER" id="PTHR47182:SF2">
    <property type="entry name" value="CELL WALL ALPHA-1,3-GLUCAN SYNTHASE AGS1"/>
    <property type="match status" value="1"/>
</dbReference>
<name>A0A5B0QSM7_PUCGR</name>
<dbReference type="Gene3D" id="3.20.20.80">
    <property type="entry name" value="Glycosidases"/>
    <property type="match status" value="2"/>
</dbReference>
<dbReference type="GO" id="GO:0009277">
    <property type="term" value="C:fungal-type cell wall"/>
    <property type="evidence" value="ECO:0007669"/>
    <property type="project" value="TreeGrafter"/>
</dbReference>
<feature type="domain" description="Glycosyl hydrolase family 13 catalytic" evidence="2">
    <location>
        <begin position="71"/>
        <end position="545"/>
    </location>
</feature>
<protein>
    <submittedName>
        <fullName evidence="3">Cell wall alpha-1,3-glucan synthase ags1</fullName>
    </submittedName>
</protein>
<dbReference type="PANTHER" id="PTHR47182">
    <property type="entry name" value="CELL WALL ALPHA-1,3-GLUCAN SYNTHASE AGS1-RELATED"/>
    <property type="match status" value="1"/>
</dbReference>
<feature type="signal peptide" evidence="1">
    <location>
        <begin position="1"/>
        <end position="19"/>
    </location>
</feature>
<accession>A0A5B0QSM7</accession>
<dbReference type="Pfam" id="PF00128">
    <property type="entry name" value="Alpha-amylase"/>
    <property type="match status" value="1"/>
</dbReference>
<dbReference type="SMART" id="SM00642">
    <property type="entry name" value="Aamy"/>
    <property type="match status" value="1"/>
</dbReference>
<gene>
    <name evidence="3" type="primary">AGS1_4</name>
    <name evidence="3" type="ORF">PGT21_000391</name>
</gene>
<sequence length="546" mass="61619">MSWTYRPFILASLVLQIFSHPYDSKLANYNININQAGGNKILSYSSDWPEKSTRGGYTPSPTNWRALPTYTVLLDKFVDGDPTNNDYFNTQWEWDSKANQLRHGGDISGFAQDRVLDYIYGMGYRCIFFAGTPWINMPWQADGYSALDFTLLDPHYGTLAEWRAAIDKIHARGMYVMLDMTTTTMGDLIGNSKSLNASTPFSLQGYEVEWKYPPHTPWDLQRYADFNFTNTRSTCQLPNFYDNDGSQITSVPRKLDGCYAGDFDQFGDIEAFGVHPDWQRQLSKFASVQDRLREWDDGVAAKLEHLACMTLKALDPDSIRIDKATQQTVDFVGKWGGAVKTCAASIGKNNFFIPGEMLVMPDNLAARMQIKINQSLLACLISTGGNTFGSLYIGRGRQPKNYANIGVQEASLIQANQSQHFMRPVGQNGLDSAAFHYSVYRSLTRFLSMDGNLDVAYDVEVNWASAWNQIFVSNDFLNHHTGQIDPRHLYGTSNQDVFRWPSLKNGTAKLLLGQLITNLVMPGIPLAYYGEEQDMYLYDSQGKSEL</sequence>
<dbReference type="SUPFAM" id="SSF51445">
    <property type="entry name" value="(Trans)glycosidases"/>
    <property type="match status" value="1"/>
</dbReference>
<proteinExistence type="predicted"/>
<dbReference type="InterPro" id="IPR017853">
    <property type="entry name" value="GH"/>
</dbReference>
<dbReference type="InterPro" id="IPR006047">
    <property type="entry name" value="GH13_cat_dom"/>
</dbReference>
<dbReference type="OrthoDB" id="512920at2759"/>
<dbReference type="GO" id="GO:0070600">
    <property type="term" value="P:fungal-type cell wall (1-&gt;3)-alpha-glucan biosynthetic process"/>
    <property type="evidence" value="ECO:0007669"/>
    <property type="project" value="TreeGrafter"/>
</dbReference>
<feature type="chain" id="PRO_5023035155" evidence="1">
    <location>
        <begin position="20"/>
        <end position="546"/>
    </location>
</feature>
<dbReference type="FunFam" id="3.20.20.80:FF:000162">
    <property type="entry name" value="Cell wall alpha-1,3-glucan synthase mok12"/>
    <property type="match status" value="1"/>
</dbReference>
<evidence type="ECO:0000313" key="3">
    <source>
        <dbReference type="EMBL" id="KAA1115814.1"/>
    </source>
</evidence>
<organism evidence="3 4">
    <name type="scientific">Puccinia graminis f. sp. tritici</name>
    <dbReference type="NCBI Taxonomy" id="56615"/>
    <lineage>
        <taxon>Eukaryota</taxon>
        <taxon>Fungi</taxon>
        <taxon>Dikarya</taxon>
        <taxon>Basidiomycota</taxon>
        <taxon>Pucciniomycotina</taxon>
        <taxon>Pucciniomycetes</taxon>
        <taxon>Pucciniales</taxon>
        <taxon>Pucciniaceae</taxon>
        <taxon>Puccinia</taxon>
    </lineage>
</organism>
<dbReference type="Proteomes" id="UP000324748">
    <property type="component" value="Unassembled WGS sequence"/>
</dbReference>